<sequence>MGRKRTANKHLPRRMQLKHGAYYYVSRKDGKPHWLRLGDDYAIALQEWAKLEGAARPDKMTVGGAIAHYLQVAGKRLSPRTVDNYGWSAKALLPVFGEMLLEEVERSHVYTYLVQKGNVAANRDRALLSAAYNHMMNAGLYKGENPAAGMRFRNKETARDRYVTDAELDALVAQASTRFGDLLQFAYITGMRQLDLVSLNLTAATDDGIAYIDSKTKKRHVIGWTDELTTLWKRIAGLRIGSQPAFLTRDGTRYTTTGLKASWRHVKLRAKLGDLTFHDIRRKSGSDADDEAHAQQLLGHADPKVTRKHYRAKPTTVSPITPNNRQKRE</sequence>
<dbReference type="InterPro" id="IPR013762">
    <property type="entry name" value="Integrase-like_cat_sf"/>
</dbReference>
<feature type="domain" description="Tyr recombinase" evidence="7">
    <location>
        <begin position="158"/>
        <end position="329"/>
    </location>
</feature>
<dbReference type="EMBL" id="JBEPMU010000003">
    <property type="protein sequence ID" value="MET3652512.1"/>
    <property type="molecule type" value="Genomic_DNA"/>
</dbReference>
<evidence type="ECO:0000256" key="3">
    <source>
        <dbReference type="ARBA" id="ARBA00023125"/>
    </source>
</evidence>
<comment type="similarity">
    <text evidence="1">Belongs to the 'phage' integrase family.</text>
</comment>
<comment type="caution">
    <text evidence="9">The sequence shown here is derived from an EMBL/GenBank/DDBJ whole genome shotgun (WGS) entry which is preliminary data.</text>
</comment>
<evidence type="ECO:0000259" key="7">
    <source>
        <dbReference type="PROSITE" id="PS51898"/>
    </source>
</evidence>
<dbReference type="PANTHER" id="PTHR30349:SF41">
    <property type="entry name" value="INTEGRASE_RECOMBINASE PROTEIN MJ0367-RELATED"/>
    <property type="match status" value="1"/>
</dbReference>
<gene>
    <name evidence="9" type="ORF">ABIC75_002244</name>
</gene>
<evidence type="ECO:0000256" key="6">
    <source>
        <dbReference type="SAM" id="MobiDB-lite"/>
    </source>
</evidence>
<name>A0ABV2JUJ0_9GAMM</name>
<keyword evidence="3 5" id="KW-0238">DNA-binding</keyword>
<protein>
    <submittedName>
        <fullName evidence="9">Integrase</fullName>
    </submittedName>
</protein>
<dbReference type="PROSITE" id="PS51900">
    <property type="entry name" value="CB"/>
    <property type="match status" value="1"/>
</dbReference>
<evidence type="ECO:0000256" key="4">
    <source>
        <dbReference type="ARBA" id="ARBA00023172"/>
    </source>
</evidence>
<accession>A0ABV2JUJ0</accession>
<dbReference type="InterPro" id="IPR050090">
    <property type="entry name" value="Tyrosine_recombinase_XerCD"/>
</dbReference>
<keyword evidence="2" id="KW-0229">DNA integration</keyword>
<dbReference type="Proteomes" id="UP001549184">
    <property type="component" value="Unassembled WGS sequence"/>
</dbReference>
<organism evidence="9 10">
    <name type="scientific">Dyella japonica</name>
    <dbReference type="NCBI Taxonomy" id="231455"/>
    <lineage>
        <taxon>Bacteria</taxon>
        <taxon>Pseudomonadati</taxon>
        <taxon>Pseudomonadota</taxon>
        <taxon>Gammaproteobacteria</taxon>
        <taxon>Lysobacterales</taxon>
        <taxon>Rhodanobacteraceae</taxon>
        <taxon>Dyella</taxon>
    </lineage>
</organism>
<dbReference type="Pfam" id="PF00589">
    <property type="entry name" value="Phage_integrase"/>
    <property type="match status" value="1"/>
</dbReference>
<feature type="domain" description="Core-binding (CB)" evidence="8">
    <location>
        <begin position="60"/>
        <end position="136"/>
    </location>
</feature>
<dbReference type="SUPFAM" id="SSF56349">
    <property type="entry name" value="DNA breaking-rejoining enzymes"/>
    <property type="match status" value="1"/>
</dbReference>
<feature type="compositionally biased region" description="Polar residues" evidence="6">
    <location>
        <begin position="315"/>
        <end position="329"/>
    </location>
</feature>
<reference evidence="9 10" key="1">
    <citation type="submission" date="2024-06" db="EMBL/GenBank/DDBJ databases">
        <title>Sorghum-associated microbial communities from plants grown in Nebraska, USA.</title>
        <authorList>
            <person name="Schachtman D."/>
        </authorList>
    </citation>
    <scope>NUCLEOTIDE SEQUENCE [LARGE SCALE GENOMIC DNA]</scope>
    <source>
        <strain evidence="9 10">1073</strain>
    </source>
</reference>
<evidence type="ECO:0000313" key="10">
    <source>
        <dbReference type="Proteomes" id="UP001549184"/>
    </source>
</evidence>
<evidence type="ECO:0000313" key="9">
    <source>
        <dbReference type="EMBL" id="MET3652512.1"/>
    </source>
</evidence>
<dbReference type="InterPro" id="IPR011010">
    <property type="entry name" value="DNA_brk_join_enz"/>
</dbReference>
<dbReference type="InterPro" id="IPR002104">
    <property type="entry name" value="Integrase_catalytic"/>
</dbReference>
<keyword evidence="10" id="KW-1185">Reference proteome</keyword>
<evidence type="ECO:0000259" key="8">
    <source>
        <dbReference type="PROSITE" id="PS51900"/>
    </source>
</evidence>
<feature type="region of interest" description="Disordered" evidence="6">
    <location>
        <begin position="285"/>
        <end position="329"/>
    </location>
</feature>
<proteinExistence type="inferred from homology"/>
<dbReference type="InterPro" id="IPR010998">
    <property type="entry name" value="Integrase_recombinase_N"/>
</dbReference>
<dbReference type="PROSITE" id="PS51898">
    <property type="entry name" value="TYR_RECOMBINASE"/>
    <property type="match status" value="1"/>
</dbReference>
<evidence type="ECO:0000256" key="1">
    <source>
        <dbReference type="ARBA" id="ARBA00008857"/>
    </source>
</evidence>
<dbReference type="InterPro" id="IPR044068">
    <property type="entry name" value="CB"/>
</dbReference>
<dbReference type="Gene3D" id="1.10.150.130">
    <property type="match status" value="1"/>
</dbReference>
<dbReference type="Gene3D" id="1.10.443.10">
    <property type="entry name" value="Intergrase catalytic core"/>
    <property type="match status" value="1"/>
</dbReference>
<keyword evidence="4" id="KW-0233">DNA recombination</keyword>
<dbReference type="PANTHER" id="PTHR30349">
    <property type="entry name" value="PHAGE INTEGRASE-RELATED"/>
    <property type="match status" value="1"/>
</dbReference>
<evidence type="ECO:0000256" key="5">
    <source>
        <dbReference type="PROSITE-ProRule" id="PRU01248"/>
    </source>
</evidence>
<evidence type="ECO:0000256" key="2">
    <source>
        <dbReference type="ARBA" id="ARBA00022908"/>
    </source>
</evidence>
<dbReference type="RefSeq" id="WP_354013918.1">
    <property type="nucleotide sequence ID" value="NZ_JBEPMU010000003.1"/>
</dbReference>